<feature type="repeat" description="PPR" evidence="3">
    <location>
        <begin position="411"/>
        <end position="445"/>
    </location>
</feature>
<dbReference type="InterPro" id="IPR011990">
    <property type="entry name" value="TPR-like_helical_dom_sf"/>
</dbReference>
<keyword evidence="2" id="KW-0677">Repeat</keyword>
<dbReference type="SUPFAM" id="SSF48452">
    <property type="entry name" value="TPR-like"/>
    <property type="match status" value="1"/>
</dbReference>
<dbReference type="Proteomes" id="UP001152523">
    <property type="component" value="Unassembled WGS sequence"/>
</dbReference>
<dbReference type="Pfam" id="PF13041">
    <property type="entry name" value="PPR_2"/>
    <property type="match status" value="2"/>
</dbReference>
<comment type="similarity">
    <text evidence="1">Belongs to the PPR family. P subfamily.</text>
</comment>
<feature type="repeat" description="PPR" evidence="3">
    <location>
        <begin position="340"/>
        <end position="374"/>
    </location>
</feature>
<feature type="repeat" description="PPR" evidence="3">
    <location>
        <begin position="270"/>
        <end position="304"/>
    </location>
</feature>
<feature type="repeat" description="PPR" evidence="3">
    <location>
        <begin position="200"/>
        <end position="234"/>
    </location>
</feature>
<dbReference type="Pfam" id="PF23276">
    <property type="entry name" value="TPR_24"/>
    <property type="match status" value="1"/>
</dbReference>
<dbReference type="Pfam" id="PF01535">
    <property type="entry name" value="PPR"/>
    <property type="match status" value="2"/>
</dbReference>
<dbReference type="EMBL" id="CAMAPF010000117">
    <property type="protein sequence ID" value="CAH9102692.1"/>
    <property type="molecule type" value="Genomic_DNA"/>
</dbReference>
<dbReference type="Pfam" id="PF17177">
    <property type="entry name" value="PPR_long"/>
    <property type="match status" value="1"/>
</dbReference>
<feature type="repeat" description="PPR" evidence="3">
    <location>
        <begin position="165"/>
        <end position="199"/>
    </location>
</feature>
<gene>
    <name evidence="7" type="ORF">CEPIT_LOCUS16086</name>
    <name evidence="8" type="ORF">CEPIT_LOCUS35982</name>
</gene>
<accession>A0AAV0DN37</accession>
<dbReference type="Gene3D" id="1.25.40.10">
    <property type="entry name" value="Tetratricopeptide repeat domain"/>
    <property type="match status" value="6"/>
</dbReference>
<dbReference type="EMBL" id="CAMAPF010001000">
    <property type="protein sequence ID" value="CAH9137388.1"/>
    <property type="molecule type" value="Genomic_DNA"/>
</dbReference>
<sequence length="742" mass="83924">MASLSYRLNPKLIDVSTPLYLRSTSFFCSSPSVDSEIPISSAAGAQDAGILPISGRPLRGKPKPPDKPEDIICRMMANRAWTTRLQNSIRNLVPVFDHDLVYNVLHAAKNSEHALQFFRWVHRAGLFRHNRETHFKIIQILGRASKLNHARCILLDMPKNGVDWDEDLWVVMIESYGQAGIVQESVKLFQRMEELGVERTLKSYNALFKVITRRGRYMMAKRYFNKMLKEGIEPTTHTYNLLIWGFFLASKVETANRFFEEMKRREINPDLVTYNTMINGYIRGKKMEEAEKYFTEMKARNFEPSVITYTTLIKGYNSVGRVDEALKLFQEMKSFGIKPNEATYSTLLPGLCEADKMSEAKTILKEMEGKYIAPRDNAIFVRLLSGQCKVGDLDAAMDVLNAMIRLSIPTESGHYGVLIENFCKVGNYERAIKLLDKLVEKNIVLRPENTFHMDPSAYNLIIDHLCNNGQTSKAEVFMRQLMKIGVQDPVALNNLIRGHAREGDLESASELLKIMVRRKVLTEESAFNSLVYSYLKKGDPSEAKIVLDSMIENGHFPESSLYKSVMESLYEDGRVQTASRVMKTMLDKGVKEHADLMGKILESLLMRGHVEETLGRIELMMQNGLSPDFDALLTVLCEKEKTIAALKLLDYCLERDFNIEFSSYDKVLDALLAAGKTLNAYSIMCKITEKGGGGVKGHKSIEGLIKSLNKEGNTKQADILSRMVTGKDKDSKKGKKSVLNAA</sequence>
<reference evidence="7" key="1">
    <citation type="submission" date="2022-07" db="EMBL/GenBank/DDBJ databases">
        <authorList>
            <person name="Macas J."/>
            <person name="Novak P."/>
            <person name="Neumann P."/>
        </authorList>
    </citation>
    <scope>NUCLEOTIDE SEQUENCE</scope>
</reference>
<evidence type="ECO:0000256" key="1">
    <source>
        <dbReference type="ARBA" id="ARBA00007626"/>
    </source>
</evidence>
<feature type="repeat" description="PPR" evidence="3">
    <location>
        <begin position="376"/>
        <end position="410"/>
    </location>
</feature>
<feature type="domain" description="PROP1-like PPR" evidence="5">
    <location>
        <begin position="322"/>
        <end position="441"/>
    </location>
</feature>
<feature type="repeat" description="PPR" evidence="3">
    <location>
        <begin position="488"/>
        <end position="522"/>
    </location>
</feature>
<dbReference type="InterPro" id="IPR002885">
    <property type="entry name" value="PPR_rpt"/>
</dbReference>
<proteinExistence type="inferred from homology"/>
<feature type="region of interest" description="Disordered" evidence="4">
    <location>
        <begin position="719"/>
        <end position="742"/>
    </location>
</feature>
<feature type="repeat" description="PPR" evidence="3">
    <location>
        <begin position="305"/>
        <end position="339"/>
    </location>
</feature>
<name>A0AAV0DN37_9ASTE</name>
<feature type="repeat" description="PPR" evidence="3">
    <location>
        <begin position="235"/>
        <end position="269"/>
    </location>
</feature>
<evidence type="ECO:0000256" key="4">
    <source>
        <dbReference type="SAM" id="MobiDB-lite"/>
    </source>
</evidence>
<dbReference type="PROSITE" id="PS51375">
    <property type="entry name" value="PPR"/>
    <property type="match status" value="10"/>
</dbReference>
<feature type="domain" description="Pentatricopeptide repeat-containing protein-mitochondrial" evidence="6">
    <location>
        <begin position="497"/>
        <end position="614"/>
    </location>
</feature>
<dbReference type="PANTHER" id="PTHR47938">
    <property type="entry name" value="RESPIRATORY COMPLEX I CHAPERONE (CIA84), PUTATIVE (AFU_ORTHOLOGUE AFUA_2G06020)-RELATED"/>
    <property type="match status" value="1"/>
</dbReference>
<evidence type="ECO:0000259" key="6">
    <source>
        <dbReference type="Pfam" id="PF23276"/>
    </source>
</evidence>
<dbReference type="AlphaFoldDB" id="A0AAV0DN37"/>
<evidence type="ECO:0000256" key="2">
    <source>
        <dbReference type="ARBA" id="ARBA00022737"/>
    </source>
</evidence>
<evidence type="ECO:0000313" key="8">
    <source>
        <dbReference type="EMBL" id="CAH9137388.1"/>
    </source>
</evidence>
<dbReference type="NCBIfam" id="TIGR00756">
    <property type="entry name" value="PPR"/>
    <property type="match status" value="8"/>
</dbReference>
<dbReference type="GO" id="GO:0003729">
    <property type="term" value="F:mRNA binding"/>
    <property type="evidence" value="ECO:0007669"/>
    <property type="project" value="TreeGrafter"/>
</dbReference>
<protein>
    <recommendedName>
        <fullName evidence="10">Pentatricopeptide repeat-containing protein</fullName>
    </recommendedName>
</protein>
<evidence type="ECO:0000313" key="7">
    <source>
        <dbReference type="EMBL" id="CAH9102692.1"/>
    </source>
</evidence>
<organism evidence="7 9">
    <name type="scientific">Cuscuta epithymum</name>
    <dbReference type="NCBI Taxonomy" id="186058"/>
    <lineage>
        <taxon>Eukaryota</taxon>
        <taxon>Viridiplantae</taxon>
        <taxon>Streptophyta</taxon>
        <taxon>Embryophyta</taxon>
        <taxon>Tracheophyta</taxon>
        <taxon>Spermatophyta</taxon>
        <taxon>Magnoliopsida</taxon>
        <taxon>eudicotyledons</taxon>
        <taxon>Gunneridae</taxon>
        <taxon>Pentapetalae</taxon>
        <taxon>asterids</taxon>
        <taxon>lamiids</taxon>
        <taxon>Solanales</taxon>
        <taxon>Convolvulaceae</taxon>
        <taxon>Cuscuteae</taxon>
        <taxon>Cuscuta</taxon>
        <taxon>Cuscuta subgen. Cuscuta</taxon>
    </lineage>
</organism>
<dbReference type="InterPro" id="IPR057027">
    <property type="entry name" value="TPR_mt"/>
</dbReference>
<keyword evidence="9" id="KW-1185">Reference proteome</keyword>
<comment type="caution">
    <text evidence="7">The sequence shown here is derived from an EMBL/GenBank/DDBJ whole genome shotgun (WGS) entry which is preliminary data.</text>
</comment>
<dbReference type="InterPro" id="IPR033443">
    <property type="entry name" value="PROP1-like_PPR_dom"/>
</dbReference>
<dbReference type="SUPFAM" id="SSF81901">
    <property type="entry name" value="HCP-like"/>
    <property type="match status" value="1"/>
</dbReference>
<evidence type="ECO:0000259" key="5">
    <source>
        <dbReference type="Pfam" id="PF17177"/>
    </source>
</evidence>
<evidence type="ECO:0000256" key="3">
    <source>
        <dbReference type="PROSITE-ProRule" id="PRU00708"/>
    </source>
</evidence>
<dbReference type="PANTHER" id="PTHR47938:SF46">
    <property type="entry name" value="PENTACOTRIPEPTIDE-REPEAT REGION OF PRORP DOMAIN-CONTAINING PROTEIN"/>
    <property type="match status" value="1"/>
</dbReference>
<feature type="repeat" description="PPR" evidence="3">
    <location>
        <begin position="523"/>
        <end position="557"/>
    </location>
</feature>
<evidence type="ECO:0008006" key="10">
    <source>
        <dbReference type="Google" id="ProtNLM"/>
    </source>
</evidence>
<evidence type="ECO:0000313" key="9">
    <source>
        <dbReference type="Proteomes" id="UP001152523"/>
    </source>
</evidence>